<name>A0A4P7VHA0_9BACT</name>
<evidence type="ECO:0000313" key="3">
    <source>
        <dbReference type="Proteomes" id="UP000297031"/>
    </source>
</evidence>
<dbReference type="Pfam" id="PF14060">
    <property type="entry name" value="DUF4252"/>
    <property type="match status" value="1"/>
</dbReference>
<dbReference type="AlphaFoldDB" id="A0A4P7VHA0"/>
<gene>
    <name evidence="2" type="ORF">E7746_03300</name>
</gene>
<reference evidence="2 3" key="1">
    <citation type="submission" date="2019-02" db="EMBL/GenBank/DDBJ databases">
        <title>Isolation and identification of novel species under the genus Muribaculum.</title>
        <authorList>
            <person name="Miyake S."/>
            <person name="Ding Y."/>
            <person name="Low A."/>
            <person name="Soh M."/>
            <person name="Seedorf H."/>
        </authorList>
    </citation>
    <scope>NUCLEOTIDE SEQUENCE [LARGE SCALE GENOMIC DNA]</scope>
    <source>
        <strain evidence="2 3">TLL-A4</strain>
    </source>
</reference>
<organism evidence="2 3">
    <name type="scientific">Muribaculum gordoncarteri</name>
    <dbReference type="NCBI Taxonomy" id="2530390"/>
    <lineage>
        <taxon>Bacteria</taxon>
        <taxon>Pseudomonadati</taxon>
        <taxon>Bacteroidota</taxon>
        <taxon>Bacteroidia</taxon>
        <taxon>Bacteroidales</taxon>
        <taxon>Muribaculaceae</taxon>
        <taxon>Muribaculum</taxon>
    </lineage>
</organism>
<keyword evidence="1" id="KW-0732">Signal</keyword>
<evidence type="ECO:0000256" key="1">
    <source>
        <dbReference type="SAM" id="SignalP"/>
    </source>
</evidence>
<protein>
    <submittedName>
        <fullName evidence="2">DUF4252 domain-containing protein</fullName>
    </submittedName>
</protein>
<feature type="signal peptide" evidence="1">
    <location>
        <begin position="1"/>
        <end position="20"/>
    </location>
</feature>
<sequence length="160" mass="17854">MKRQIIFMLLTVFCAMGTFAQSKFFEKCEKIKGVTTVYVSKAMLQMAGDANVTDDMNLSAVIKKLNSLELINAESPASVVELNKLIKELNINQKNGYEIMMSVNDDEQNVKIYMKKMANNTNEYVILVEESDEVLVVLMNGTLTLDEAAKAVKVGDKKGK</sequence>
<dbReference type="Proteomes" id="UP000297031">
    <property type="component" value="Chromosome"/>
</dbReference>
<proteinExistence type="predicted"/>
<dbReference type="InterPro" id="IPR025348">
    <property type="entry name" value="DUF4252"/>
</dbReference>
<dbReference type="KEGG" id="mgod:E7746_03300"/>
<dbReference type="OrthoDB" id="705638at2"/>
<evidence type="ECO:0000313" key="2">
    <source>
        <dbReference type="EMBL" id="QCD34976.1"/>
    </source>
</evidence>
<dbReference type="RefSeq" id="WP_135947460.1">
    <property type="nucleotide sequence ID" value="NZ_CP039393.1"/>
</dbReference>
<feature type="chain" id="PRO_5020239610" evidence="1">
    <location>
        <begin position="21"/>
        <end position="160"/>
    </location>
</feature>
<keyword evidence="3" id="KW-1185">Reference proteome</keyword>
<accession>A0A4P7VHA0</accession>
<dbReference type="EMBL" id="CP039393">
    <property type="protein sequence ID" value="QCD34976.1"/>
    <property type="molecule type" value="Genomic_DNA"/>
</dbReference>